<evidence type="ECO:0000313" key="4">
    <source>
        <dbReference type="Proteomes" id="UP000245207"/>
    </source>
</evidence>
<dbReference type="STRING" id="35608.A0A2U1LTM7"/>
<name>A0A2U1LTM7_ARTAN</name>
<dbReference type="Gene3D" id="3.30.710.10">
    <property type="entry name" value="Potassium Channel Kv1.1, Chain A"/>
    <property type="match status" value="1"/>
</dbReference>
<feature type="domain" description="BTB" evidence="2">
    <location>
        <begin position="167"/>
        <end position="202"/>
    </location>
</feature>
<evidence type="ECO:0000313" key="3">
    <source>
        <dbReference type="EMBL" id="PWA52334.1"/>
    </source>
</evidence>
<dbReference type="PANTHER" id="PTHR46672">
    <property type="entry name" value="OS08G0495500 PROTEIN-RELATED"/>
    <property type="match status" value="1"/>
</dbReference>
<comment type="caution">
    <text evidence="3">The sequence shown here is derived from an EMBL/GenBank/DDBJ whole genome shotgun (WGS) entry which is preliminary data.</text>
</comment>
<evidence type="ECO:0000256" key="1">
    <source>
        <dbReference type="ARBA" id="ARBA00004906"/>
    </source>
</evidence>
<dbReference type="CDD" id="cd18186">
    <property type="entry name" value="BTB_POZ_ZBTB_KLHL-like"/>
    <property type="match status" value="1"/>
</dbReference>
<protein>
    <submittedName>
        <fullName evidence="3">SKP1/BTB/POZ domain-containing protein</fullName>
    </submittedName>
</protein>
<sequence>MNENEAITHVVDTTSRLPQWRIDNFDSTSRLHSESFKIGDWDWSLILEKKRLNFVIKLVPTFVLSGHDMLISSFNARVVSLVGGRKTLARIRVRNKHVNYPSPDHFVWTLNFPLTRRFIVEVEFLDLKTASPNGGENRSIWIKGFIGNQNAKAVAAFGRLLSESIHTNIVIHASDGSIGAHRAVLAARSPVFNNMFVGKGLI</sequence>
<dbReference type="Proteomes" id="UP000245207">
    <property type="component" value="Unassembled WGS sequence"/>
</dbReference>
<reference evidence="3 4" key="1">
    <citation type="journal article" date="2018" name="Mol. Plant">
        <title>The genome of Artemisia annua provides insight into the evolution of Asteraceae family and artemisinin biosynthesis.</title>
        <authorList>
            <person name="Shen Q."/>
            <person name="Zhang L."/>
            <person name="Liao Z."/>
            <person name="Wang S."/>
            <person name="Yan T."/>
            <person name="Shi P."/>
            <person name="Liu M."/>
            <person name="Fu X."/>
            <person name="Pan Q."/>
            <person name="Wang Y."/>
            <person name="Lv Z."/>
            <person name="Lu X."/>
            <person name="Zhang F."/>
            <person name="Jiang W."/>
            <person name="Ma Y."/>
            <person name="Chen M."/>
            <person name="Hao X."/>
            <person name="Li L."/>
            <person name="Tang Y."/>
            <person name="Lv G."/>
            <person name="Zhou Y."/>
            <person name="Sun X."/>
            <person name="Brodelius P.E."/>
            <person name="Rose J.K.C."/>
            <person name="Tang K."/>
        </authorList>
    </citation>
    <scope>NUCLEOTIDE SEQUENCE [LARGE SCALE GENOMIC DNA]</scope>
    <source>
        <strain evidence="4">cv. Huhao1</strain>
        <tissue evidence="3">Leaf</tissue>
    </source>
</reference>
<keyword evidence="4" id="KW-1185">Reference proteome</keyword>
<evidence type="ECO:0000259" key="2">
    <source>
        <dbReference type="PROSITE" id="PS50097"/>
    </source>
</evidence>
<dbReference type="AlphaFoldDB" id="A0A2U1LTM7"/>
<organism evidence="3 4">
    <name type="scientific">Artemisia annua</name>
    <name type="common">Sweet wormwood</name>
    <dbReference type="NCBI Taxonomy" id="35608"/>
    <lineage>
        <taxon>Eukaryota</taxon>
        <taxon>Viridiplantae</taxon>
        <taxon>Streptophyta</taxon>
        <taxon>Embryophyta</taxon>
        <taxon>Tracheophyta</taxon>
        <taxon>Spermatophyta</taxon>
        <taxon>Magnoliopsida</taxon>
        <taxon>eudicotyledons</taxon>
        <taxon>Gunneridae</taxon>
        <taxon>Pentapetalae</taxon>
        <taxon>asterids</taxon>
        <taxon>campanulids</taxon>
        <taxon>Asterales</taxon>
        <taxon>Asteraceae</taxon>
        <taxon>Asteroideae</taxon>
        <taxon>Anthemideae</taxon>
        <taxon>Artemisiinae</taxon>
        <taxon>Artemisia</taxon>
    </lineage>
</organism>
<dbReference type="EMBL" id="PKPP01007826">
    <property type="protein sequence ID" value="PWA52334.1"/>
    <property type="molecule type" value="Genomic_DNA"/>
</dbReference>
<accession>A0A2U1LTM7</accession>
<comment type="pathway">
    <text evidence="1">Protein modification; protein ubiquitination.</text>
</comment>
<dbReference type="OrthoDB" id="6359816at2759"/>
<dbReference type="PANTHER" id="PTHR46672:SF7">
    <property type="entry name" value="CHROMATIN REMODELING &amp; TRANSCRIPTION REGULATOR BTB-POZ FAMILY"/>
    <property type="match status" value="1"/>
</dbReference>
<dbReference type="InterPro" id="IPR011333">
    <property type="entry name" value="SKP1/BTB/POZ_sf"/>
</dbReference>
<dbReference type="PROSITE" id="PS50097">
    <property type="entry name" value="BTB"/>
    <property type="match status" value="1"/>
</dbReference>
<dbReference type="Pfam" id="PF00651">
    <property type="entry name" value="BTB"/>
    <property type="match status" value="1"/>
</dbReference>
<gene>
    <name evidence="3" type="ORF">CTI12_AA281230</name>
</gene>
<proteinExistence type="predicted"/>
<dbReference type="InterPro" id="IPR000210">
    <property type="entry name" value="BTB/POZ_dom"/>
</dbReference>
<dbReference type="InterPro" id="IPR044714">
    <property type="entry name" value="AtSIBP1-like"/>
</dbReference>
<dbReference type="SUPFAM" id="SSF54695">
    <property type="entry name" value="POZ domain"/>
    <property type="match status" value="1"/>
</dbReference>